<dbReference type="NCBIfam" id="TIGR02532">
    <property type="entry name" value="IV_pilin_GFxxxE"/>
    <property type="match status" value="1"/>
</dbReference>
<dbReference type="InterPro" id="IPR045584">
    <property type="entry name" value="Pilin-like"/>
</dbReference>
<evidence type="ECO:0000256" key="3">
    <source>
        <dbReference type="ARBA" id="ARBA00022692"/>
    </source>
</evidence>
<sequence>MHRPPLRKHQGFTLIEFMLVVAMLSLLAVIAIPNFLKRQTLSKQAEAKANLKAWFSAQRAYHEEYGSYSEQVHTVGFLPERGNRYAYYFSFFKTCITRQASGVIDPPNANCVTVDGAEFPGDLMPTPVTPLAISYVGAGADPGMPGLNRCTGTNCNISGLAAGNIDDESPGTDTWWISTKDTSRLAMLCGNNETASVAGEPYLSYNDEVCDD</sequence>
<keyword evidence="5 6" id="KW-0472">Membrane</keyword>
<dbReference type="AlphaFoldDB" id="A0A1L9AXS2"/>
<evidence type="ECO:0000256" key="4">
    <source>
        <dbReference type="ARBA" id="ARBA00022989"/>
    </source>
</evidence>
<evidence type="ECO:0000256" key="5">
    <source>
        <dbReference type="ARBA" id="ARBA00023136"/>
    </source>
</evidence>
<feature type="transmembrane region" description="Helical" evidence="6">
    <location>
        <begin position="12"/>
        <end position="36"/>
    </location>
</feature>
<keyword evidence="4 6" id="KW-1133">Transmembrane helix</keyword>
<evidence type="ECO:0000256" key="2">
    <source>
        <dbReference type="ARBA" id="ARBA00022481"/>
    </source>
</evidence>
<gene>
    <name evidence="7" type="ORF">BON30_42410</name>
</gene>
<dbReference type="Pfam" id="PF07963">
    <property type="entry name" value="N_methyl"/>
    <property type="match status" value="1"/>
</dbReference>
<name>A0A1L9AXS2_9BACT</name>
<reference evidence="8" key="1">
    <citation type="submission" date="2016-11" db="EMBL/GenBank/DDBJ databases">
        <authorList>
            <person name="Shukria A."/>
            <person name="Stevens D.C."/>
        </authorList>
    </citation>
    <scope>NUCLEOTIDE SEQUENCE [LARGE SCALE GENOMIC DNA]</scope>
    <source>
        <strain evidence="8">Cbfe23</strain>
    </source>
</reference>
<evidence type="ECO:0000313" key="7">
    <source>
        <dbReference type="EMBL" id="OJH34807.1"/>
    </source>
</evidence>
<dbReference type="PANTHER" id="PTHR30093">
    <property type="entry name" value="GENERAL SECRETION PATHWAY PROTEIN G"/>
    <property type="match status" value="1"/>
</dbReference>
<reference evidence="7 8" key="2">
    <citation type="submission" date="2016-12" db="EMBL/GenBank/DDBJ databases">
        <title>Draft Genome Sequence of Cystobacter ferrugineus Strain Cbfe23.</title>
        <authorList>
            <person name="Akbar S."/>
            <person name="Dowd S.E."/>
            <person name="Stevens D.C."/>
        </authorList>
    </citation>
    <scope>NUCLEOTIDE SEQUENCE [LARGE SCALE GENOMIC DNA]</scope>
    <source>
        <strain evidence="7 8">Cbfe23</strain>
    </source>
</reference>
<evidence type="ECO:0000256" key="6">
    <source>
        <dbReference type="SAM" id="Phobius"/>
    </source>
</evidence>
<keyword evidence="3 6" id="KW-0812">Transmembrane</keyword>
<evidence type="ECO:0000256" key="1">
    <source>
        <dbReference type="ARBA" id="ARBA00004167"/>
    </source>
</evidence>
<dbReference type="Gene3D" id="3.30.700.10">
    <property type="entry name" value="Glycoprotein, Type 4 Pilin"/>
    <property type="match status" value="1"/>
</dbReference>
<dbReference type="InterPro" id="IPR012902">
    <property type="entry name" value="N_methyl_site"/>
</dbReference>
<dbReference type="Pfam" id="PF14245">
    <property type="entry name" value="Pilin_PilA"/>
    <property type="match status" value="1"/>
</dbReference>
<keyword evidence="2" id="KW-0488">Methylation</keyword>
<keyword evidence="8" id="KW-1185">Reference proteome</keyword>
<protein>
    <submittedName>
        <fullName evidence="7">Uncharacterized protein</fullName>
    </submittedName>
</protein>
<dbReference type="PROSITE" id="PS00409">
    <property type="entry name" value="PROKAR_NTER_METHYL"/>
    <property type="match status" value="1"/>
</dbReference>
<dbReference type="RefSeq" id="WP_071904288.1">
    <property type="nucleotide sequence ID" value="NZ_MPIN01000017.1"/>
</dbReference>
<dbReference type="Proteomes" id="UP000182229">
    <property type="component" value="Unassembled WGS sequence"/>
</dbReference>
<dbReference type="STRING" id="83449.BON30_42410"/>
<evidence type="ECO:0000313" key="8">
    <source>
        <dbReference type="Proteomes" id="UP000182229"/>
    </source>
</evidence>
<comment type="caution">
    <text evidence="7">The sequence shown here is derived from an EMBL/GenBank/DDBJ whole genome shotgun (WGS) entry which is preliminary data.</text>
</comment>
<accession>A0A1L9AXS2</accession>
<dbReference type="GO" id="GO:0016020">
    <property type="term" value="C:membrane"/>
    <property type="evidence" value="ECO:0007669"/>
    <property type="project" value="UniProtKB-SubCell"/>
</dbReference>
<comment type="subcellular location">
    <subcellularLocation>
        <location evidence="1">Membrane</location>
        <topology evidence="1">Single-pass membrane protein</topology>
    </subcellularLocation>
</comment>
<dbReference type="InterPro" id="IPR028188">
    <property type="entry name" value="Pilin_PilA"/>
</dbReference>
<organism evidence="7 8">
    <name type="scientific">Cystobacter ferrugineus</name>
    <dbReference type="NCBI Taxonomy" id="83449"/>
    <lineage>
        <taxon>Bacteria</taxon>
        <taxon>Pseudomonadati</taxon>
        <taxon>Myxococcota</taxon>
        <taxon>Myxococcia</taxon>
        <taxon>Myxococcales</taxon>
        <taxon>Cystobacterineae</taxon>
        <taxon>Archangiaceae</taxon>
        <taxon>Cystobacter</taxon>
    </lineage>
</organism>
<dbReference type="EMBL" id="MPIN01000017">
    <property type="protein sequence ID" value="OJH34807.1"/>
    <property type="molecule type" value="Genomic_DNA"/>
</dbReference>
<dbReference type="SUPFAM" id="SSF54523">
    <property type="entry name" value="Pili subunits"/>
    <property type="match status" value="1"/>
</dbReference>
<proteinExistence type="predicted"/>
<dbReference type="PANTHER" id="PTHR30093:SF44">
    <property type="entry name" value="TYPE II SECRETION SYSTEM CORE PROTEIN G"/>
    <property type="match status" value="1"/>
</dbReference>